<comment type="caution">
    <text evidence="1">The sequence shown here is derived from an EMBL/GenBank/DDBJ whole genome shotgun (WGS) entry which is preliminary data.</text>
</comment>
<feature type="non-terminal residue" evidence="1">
    <location>
        <position position="1"/>
    </location>
</feature>
<keyword evidence="2" id="KW-1185">Reference proteome</keyword>
<proteinExistence type="predicted"/>
<reference evidence="1" key="1">
    <citation type="submission" date="2021-06" db="EMBL/GenBank/DDBJ databases">
        <authorList>
            <person name="Kallberg Y."/>
            <person name="Tangrot J."/>
            <person name="Rosling A."/>
        </authorList>
    </citation>
    <scope>NUCLEOTIDE SEQUENCE</scope>
    <source>
        <strain evidence="1">MA461A</strain>
    </source>
</reference>
<evidence type="ECO:0000313" key="1">
    <source>
        <dbReference type="EMBL" id="CAG8661882.1"/>
    </source>
</evidence>
<accession>A0ACA9NJR4</accession>
<evidence type="ECO:0000313" key="2">
    <source>
        <dbReference type="Proteomes" id="UP000789920"/>
    </source>
</evidence>
<dbReference type="EMBL" id="CAJVQC010014903">
    <property type="protein sequence ID" value="CAG8661882.1"/>
    <property type="molecule type" value="Genomic_DNA"/>
</dbReference>
<organism evidence="1 2">
    <name type="scientific">Racocetra persica</name>
    <dbReference type="NCBI Taxonomy" id="160502"/>
    <lineage>
        <taxon>Eukaryota</taxon>
        <taxon>Fungi</taxon>
        <taxon>Fungi incertae sedis</taxon>
        <taxon>Mucoromycota</taxon>
        <taxon>Glomeromycotina</taxon>
        <taxon>Glomeromycetes</taxon>
        <taxon>Diversisporales</taxon>
        <taxon>Gigasporaceae</taxon>
        <taxon>Racocetra</taxon>
    </lineage>
</organism>
<gene>
    <name evidence="1" type="ORF">RPERSI_LOCUS8309</name>
</gene>
<dbReference type="Proteomes" id="UP000789920">
    <property type="component" value="Unassembled WGS sequence"/>
</dbReference>
<protein>
    <submittedName>
        <fullName evidence="1">176_t:CDS:1</fullName>
    </submittedName>
</protein>
<sequence length="77" mass="9098">AKDFTNVRMAKYLLNIRQSGKSDDMEGNIVYKFDLETPLRFPFSIDGENYVCSEYKRLEIKTSQNESEFFRDGETDR</sequence>
<name>A0ACA9NJR4_9GLOM</name>